<feature type="signal peptide" evidence="2">
    <location>
        <begin position="1"/>
        <end position="19"/>
    </location>
</feature>
<keyword evidence="2" id="KW-0732">Signal</keyword>
<dbReference type="InterPro" id="IPR037682">
    <property type="entry name" value="TonB_C"/>
</dbReference>
<feature type="domain" description="TonB C-terminal" evidence="3">
    <location>
        <begin position="108"/>
        <end position="205"/>
    </location>
</feature>
<evidence type="ECO:0000313" key="4">
    <source>
        <dbReference type="EMBL" id="QNN78274.1"/>
    </source>
</evidence>
<feature type="region of interest" description="Disordered" evidence="1">
    <location>
        <begin position="206"/>
        <end position="247"/>
    </location>
</feature>
<dbReference type="AlphaFoldDB" id="A0A7G9TDU9"/>
<dbReference type="Pfam" id="PF03544">
    <property type="entry name" value="TonB_C"/>
    <property type="match status" value="1"/>
</dbReference>
<organism evidence="4 5">
    <name type="scientific">Pseudoxanthomonas mexicana</name>
    <dbReference type="NCBI Taxonomy" id="128785"/>
    <lineage>
        <taxon>Bacteria</taxon>
        <taxon>Pseudomonadati</taxon>
        <taxon>Pseudomonadota</taxon>
        <taxon>Gammaproteobacteria</taxon>
        <taxon>Lysobacterales</taxon>
        <taxon>Lysobacteraceae</taxon>
        <taxon>Pseudoxanthomonas</taxon>
    </lineage>
</organism>
<gene>
    <name evidence="4" type="ORF">IAE60_02215</name>
</gene>
<dbReference type="PROSITE" id="PS52015">
    <property type="entry name" value="TONB_CTD"/>
    <property type="match status" value="1"/>
</dbReference>
<sequence>MRKMWGIGLLMVALSAASAEPAPKPIHFRAHARVALDAQGVPQQVDVDQKLPAVIRDAIAQRVGQWRFEPARAGEQPRAGATTVFVDACAVPSVDGAMRLAVDYGWNGPGYADGRYFHPAPRYPVEAARRNKGGAFRVVLQIGTDGRATVETIEAQEGQLPLFEQALRTWVASLRYVPEEIDGAPVATRVAIPVDFSMGGPGLREYRRQEREARQQSPECRAAMGAEDASPSQPVVLDSPFRPVTAG</sequence>
<dbReference type="Proteomes" id="UP000515838">
    <property type="component" value="Chromosome"/>
</dbReference>
<proteinExistence type="predicted"/>
<dbReference type="RefSeq" id="WP_187573696.1">
    <property type="nucleotide sequence ID" value="NZ_CP060731.1"/>
</dbReference>
<accession>A0A7G9TDU9</accession>
<dbReference type="GeneID" id="81469762"/>
<dbReference type="GO" id="GO:0055085">
    <property type="term" value="P:transmembrane transport"/>
    <property type="evidence" value="ECO:0007669"/>
    <property type="project" value="InterPro"/>
</dbReference>
<evidence type="ECO:0000259" key="3">
    <source>
        <dbReference type="PROSITE" id="PS52015"/>
    </source>
</evidence>
<dbReference type="Gene3D" id="3.30.1150.10">
    <property type="match status" value="1"/>
</dbReference>
<name>A0A7G9TDU9_PSEMX</name>
<dbReference type="EMBL" id="CP060731">
    <property type="protein sequence ID" value="QNN78274.1"/>
    <property type="molecule type" value="Genomic_DNA"/>
</dbReference>
<evidence type="ECO:0000256" key="2">
    <source>
        <dbReference type="SAM" id="SignalP"/>
    </source>
</evidence>
<evidence type="ECO:0000313" key="5">
    <source>
        <dbReference type="Proteomes" id="UP000515838"/>
    </source>
</evidence>
<protein>
    <submittedName>
        <fullName evidence="4">Energy transducer TonB</fullName>
    </submittedName>
</protein>
<evidence type="ECO:0000256" key="1">
    <source>
        <dbReference type="SAM" id="MobiDB-lite"/>
    </source>
</evidence>
<dbReference type="SUPFAM" id="SSF74653">
    <property type="entry name" value="TolA/TonB C-terminal domain"/>
    <property type="match status" value="1"/>
</dbReference>
<reference evidence="4 5" key="1">
    <citation type="submission" date="2020-08" db="EMBL/GenBank/DDBJ databases">
        <title>Streptomycin Non-resistant strain, P. mexicana.</title>
        <authorList>
            <person name="Ganesh-Kumar S."/>
            <person name="Zhe T."/>
            <person name="Yu Z."/>
            <person name="Min Y."/>
        </authorList>
    </citation>
    <scope>NUCLEOTIDE SEQUENCE [LARGE SCALE GENOMIC DNA]</scope>
    <source>
        <strain evidence="4 5">GTZY2</strain>
    </source>
</reference>
<feature type="chain" id="PRO_5028981451" evidence="2">
    <location>
        <begin position="20"/>
        <end position="247"/>
    </location>
</feature>